<reference evidence="1" key="2">
    <citation type="submission" date="2025-09" db="UniProtKB">
        <authorList>
            <consortium name="Ensembl"/>
        </authorList>
    </citation>
    <scope>IDENTIFICATION</scope>
</reference>
<dbReference type="Ensembl" id="ENSSRHT00000074067.1">
    <property type="protein sequence ID" value="ENSSRHP00000072093.1"/>
    <property type="gene ID" value="ENSSRHG00000035854.1"/>
</dbReference>
<dbReference type="Proteomes" id="UP000472270">
    <property type="component" value="Unassembled WGS sequence"/>
</dbReference>
<name>A0A673L7S6_9TELE</name>
<dbReference type="AlphaFoldDB" id="A0A673L7S6"/>
<sequence>MPFRCDMRFEKEEKMFGKRRIRTLVDRIKTTMAHALPSKPLELLLASLFGSINLATNTYKIAKQSQFSTWLMDQMATGFQHITNSNDNIIKVVRSEEQALLTISHTLFNQTRTIECDLACRSYAQDLFTATKQEILDLCLHKTPRHVLNDLIEILDLHRWFSSEKMKNVRYSELLFTIMMYTGNECAGCLGFFATFPLMHPDQVYPNSTTIRSVGVVVKNQVIKWDHLTGYMTLKGTLVKETLFTSHTCHETHNYVVFTCNTLQLFSPNDSKLIHFQSLHGHSNAIQVSHTQWCTAQILSSSSTRSAQTAYIWWDWMLRGCAIGSALIFSFTLLQCCYFRYLIGSVKSSTNAILTLSPLQLPTLHRLNGHCWNPRKWPTVPKGGKL</sequence>
<keyword evidence="2" id="KW-1185">Reference proteome</keyword>
<evidence type="ECO:0000313" key="2">
    <source>
        <dbReference type="Proteomes" id="UP000472270"/>
    </source>
</evidence>
<accession>A0A673L7S6</accession>
<protein>
    <submittedName>
        <fullName evidence="1">Uncharacterized protein</fullName>
    </submittedName>
</protein>
<organism evidence="1 2">
    <name type="scientific">Sinocyclocheilus rhinocerous</name>
    <dbReference type="NCBI Taxonomy" id="307959"/>
    <lineage>
        <taxon>Eukaryota</taxon>
        <taxon>Metazoa</taxon>
        <taxon>Chordata</taxon>
        <taxon>Craniata</taxon>
        <taxon>Vertebrata</taxon>
        <taxon>Euteleostomi</taxon>
        <taxon>Actinopterygii</taxon>
        <taxon>Neopterygii</taxon>
        <taxon>Teleostei</taxon>
        <taxon>Ostariophysi</taxon>
        <taxon>Cypriniformes</taxon>
        <taxon>Cyprinidae</taxon>
        <taxon>Cyprininae</taxon>
        <taxon>Sinocyclocheilus</taxon>
    </lineage>
</organism>
<reference evidence="1" key="1">
    <citation type="submission" date="2025-08" db="UniProtKB">
        <authorList>
            <consortium name="Ensembl"/>
        </authorList>
    </citation>
    <scope>IDENTIFICATION</scope>
</reference>
<proteinExistence type="predicted"/>
<evidence type="ECO:0000313" key="1">
    <source>
        <dbReference type="Ensembl" id="ENSSRHP00000072093.1"/>
    </source>
</evidence>